<feature type="domain" description="DUF1565" evidence="4">
    <location>
        <begin position="92"/>
        <end position="295"/>
    </location>
</feature>
<proteinExistence type="predicted"/>
<keyword evidence="2" id="KW-0964">Secreted</keyword>
<name>A0A951Q2B9_9NOST</name>
<evidence type="ECO:0000313" key="5">
    <source>
        <dbReference type="EMBL" id="MBW4564098.1"/>
    </source>
</evidence>
<organism evidence="5 6">
    <name type="scientific">Mojavia pulchra JT2-VF2</name>
    <dbReference type="NCBI Taxonomy" id="287848"/>
    <lineage>
        <taxon>Bacteria</taxon>
        <taxon>Bacillati</taxon>
        <taxon>Cyanobacteriota</taxon>
        <taxon>Cyanophyceae</taxon>
        <taxon>Nostocales</taxon>
        <taxon>Nostocaceae</taxon>
    </lineage>
</organism>
<dbReference type="InterPro" id="IPR052052">
    <property type="entry name" value="Polysaccharide_Lyase_9"/>
</dbReference>
<dbReference type="GO" id="GO:0016837">
    <property type="term" value="F:carbon-oxygen lyase activity, acting on polysaccharides"/>
    <property type="evidence" value="ECO:0007669"/>
    <property type="project" value="TreeGrafter"/>
</dbReference>
<keyword evidence="3" id="KW-0732">Signal</keyword>
<evidence type="ECO:0000313" key="6">
    <source>
        <dbReference type="Proteomes" id="UP000715781"/>
    </source>
</evidence>
<dbReference type="PANTHER" id="PTHR40088:SF2">
    <property type="entry name" value="SECRETED SUGAR HYDROLASE"/>
    <property type="match status" value="1"/>
</dbReference>
<evidence type="ECO:0000256" key="1">
    <source>
        <dbReference type="ARBA" id="ARBA00004613"/>
    </source>
</evidence>
<accession>A0A951Q2B9</accession>
<dbReference type="InterPro" id="IPR059226">
    <property type="entry name" value="Choice_anch_Q_dom"/>
</dbReference>
<dbReference type="InterPro" id="IPR011050">
    <property type="entry name" value="Pectin_lyase_fold/virulence"/>
</dbReference>
<evidence type="ECO:0000256" key="3">
    <source>
        <dbReference type="ARBA" id="ARBA00022729"/>
    </source>
</evidence>
<dbReference type="SMART" id="SM00710">
    <property type="entry name" value="PbH1"/>
    <property type="match status" value="6"/>
</dbReference>
<dbReference type="InterPro" id="IPR012334">
    <property type="entry name" value="Pectin_lyas_fold"/>
</dbReference>
<dbReference type="AlphaFoldDB" id="A0A951Q2B9"/>
<comment type="subcellular location">
    <subcellularLocation>
        <location evidence="1">Secreted</location>
    </subcellularLocation>
</comment>
<dbReference type="SUPFAM" id="SSF51126">
    <property type="entry name" value="Pectin lyase-like"/>
    <property type="match status" value="1"/>
</dbReference>
<protein>
    <submittedName>
        <fullName evidence="5">DUF1565 domain-containing protein</fullName>
    </submittedName>
</protein>
<dbReference type="InterPro" id="IPR011459">
    <property type="entry name" value="DUF1565"/>
</dbReference>
<reference evidence="5" key="1">
    <citation type="submission" date="2021-05" db="EMBL/GenBank/DDBJ databases">
        <authorList>
            <person name="Pietrasiak N."/>
            <person name="Ward R."/>
            <person name="Stajich J.E."/>
            <person name="Kurbessoian T."/>
        </authorList>
    </citation>
    <scope>NUCLEOTIDE SEQUENCE</scope>
    <source>
        <strain evidence="5">JT2-VF2</strain>
    </source>
</reference>
<dbReference type="Proteomes" id="UP000715781">
    <property type="component" value="Unassembled WGS sequence"/>
</dbReference>
<dbReference type="Pfam" id="PF07602">
    <property type="entry name" value="DUF1565"/>
    <property type="match status" value="1"/>
</dbReference>
<reference evidence="5" key="2">
    <citation type="journal article" date="2022" name="Microbiol. Resour. Announc.">
        <title>Metagenome Sequencing to Explore Phylogenomics of Terrestrial Cyanobacteria.</title>
        <authorList>
            <person name="Ward R.D."/>
            <person name="Stajich J.E."/>
            <person name="Johansen J.R."/>
            <person name="Huntemann M."/>
            <person name="Clum A."/>
            <person name="Foster B."/>
            <person name="Foster B."/>
            <person name="Roux S."/>
            <person name="Palaniappan K."/>
            <person name="Varghese N."/>
            <person name="Mukherjee S."/>
            <person name="Reddy T.B.K."/>
            <person name="Daum C."/>
            <person name="Copeland A."/>
            <person name="Chen I.A."/>
            <person name="Ivanova N.N."/>
            <person name="Kyrpides N.C."/>
            <person name="Shapiro N."/>
            <person name="Eloe-Fadrosh E.A."/>
            <person name="Pietrasiak N."/>
        </authorList>
    </citation>
    <scope>NUCLEOTIDE SEQUENCE</scope>
    <source>
        <strain evidence="5">JT2-VF2</strain>
    </source>
</reference>
<comment type="caution">
    <text evidence="5">The sequence shown here is derived from an EMBL/GenBank/DDBJ whole genome shotgun (WGS) entry which is preliminary data.</text>
</comment>
<sequence>MAGQFHTPVASFSGECYYRHRTPLGVSGIIMFLDQPVAITQPANLGNGNGLKAEYFDNADLATPKIMRTDANASTTVAQASNTGKTYYVSGSGNDYNNGLSTSSPFRTLSKAGNLVKAGDTVYVMNGTYTASGSQILLLHQKHGRSGAPITIKAYPGHSPLLKSRNMYAININGSSYINIEGLALEGNNDNVSLGYAQSQKYNTKDPLTNGTGIGINQKSHHVVIRNNRISKFGGQGIHSYKSDYVTIEDNVVSQNAYYSPMGASGISTIYNWNSYAGNGGYQMIIRGNTVYGNKNYIPWASAGKMTEGHGIIVDDTKNTQKNSLYQRYYGKTLIANNITYNNGGAGINVFSSSDVDIVNNTTFQNSVVYDTNLYGEISVFSSDNVKVFNNIQYAMNNAVVNNVAGVKNFQYNYNLIYNSSKFYGSTNNNIVGKDPLFINPYGGNFALKYGSAAVDRGTSYFNGTNAPYNDQVGSSRPKDGDYNGSAAIDVGARELS</sequence>
<gene>
    <name evidence="5" type="ORF">KME32_23750</name>
</gene>
<dbReference type="InterPro" id="IPR006626">
    <property type="entry name" value="PbH1"/>
</dbReference>
<dbReference type="PANTHER" id="PTHR40088">
    <property type="entry name" value="PECTATE LYASE (EUROFUNG)"/>
    <property type="match status" value="1"/>
</dbReference>
<dbReference type="GO" id="GO:0005576">
    <property type="term" value="C:extracellular region"/>
    <property type="evidence" value="ECO:0007669"/>
    <property type="project" value="UniProtKB-SubCell"/>
</dbReference>
<evidence type="ECO:0000259" key="4">
    <source>
        <dbReference type="Pfam" id="PF07602"/>
    </source>
</evidence>
<dbReference type="Gene3D" id="2.160.20.10">
    <property type="entry name" value="Single-stranded right-handed beta-helix, Pectin lyase-like"/>
    <property type="match status" value="1"/>
</dbReference>
<dbReference type="EMBL" id="JAHHHN010000018">
    <property type="protein sequence ID" value="MBW4564098.1"/>
    <property type="molecule type" value="Genomic_DNA"/>
</dbReference>
<evidence type="ECO:0000256" key="2">
    <source>
        <dbReference type="ARBA" id="ARBA00022525"/>
    </source>
</evidence>
<dbReference type="NCBIfam" id="NF041518">
    <property type="entry name" value="choice_anch_Q"/>
    <property type="match status" value="1"/>
</dbReference>